<evidence type="ECO:0000256" key="1">
    <source>
        <dbReference type="ARBA" id="ARBA00010552"/>
    </source>
</evidence>
<dbReference type="OrthoDB" id="9809792at2"/>
<dbReference type="RefSeq" id="WP_085937338.1">
    <property type="nucleotide sequence ID" value="NZ_FUWJ01000012.1"/>
</dbReference>
<dbReference type="CDD" id="cd00448">
    <property type="entry name" value="YjgF_YER057c_UK114_family"/>
    <property type="match status" value="1"/>
</dbReference>
<keyword evidence="3" id="KW-1185">Reference proteome</keyword>
<dbReference type="AlphaFoldDB" id="A0A1T4T3H5"/>
<dbReference type="PANTHER" id="PTHR11803:SF58">
    <property type="entry name" value="PROTEIN HMF1-RELATED"/>
    <property type="match status" value="1"/>
</dbReference>
<evidence type="ECO:0000313" key="2">
    <source>
        <dbReference type="EMBL" id="SKA35045.1"/>
    </source>
</evidence>
<dbReference type="GO" id="GO:0005829">
    <property type="term" value="C:cytosol"/>
    <property type="evidence" value="ECO:0007669"/>
    <property type="project" value="TreeGrafter"/>
</dbReference>
<protein>
    <submittedName>
        <fullName evidence="2">Enamine deaminase RidA, house cleaning of reactive enamine intermediates, YjgF/YER057c/UK114 family</fullName>
    </submittedName>
</protein>
<proteinExistence type="inferred from homology"/>
<dbReference type="Gene3D" id="3.30.1330.40">
    <property type="entry name" value="RutC-like"/>
    <property type="match status" value="1"/>
</dbReference>
<dbReference type="GO" id="GO:0019239">
    <property type="term" value="F:deaminase activity"/>
    <property type="evidence" value="ECO:0007669"/>
    <property type="project" value="TreeGrafter"/>
</dbReference>
<name>A0A1T4T3H5_9HYPH</name>
<dbReference type="Pfam" id="PF01042">
    <property type="entry name" value="Ribonuc_L-PSP"/>
    <property type="match status" value="1"/>
</dbReference>
<comment type="similarity">
    <text evidence="1">Belongs to the RutC family.</text>
</comment>
<dbReference type="Proteomes" id="UP000190092">
    <property type="component" value="Unassembled WGS sequence"/>
</dbReference>
<dbReference type="SUPFAM" id="SSF55298">
    <property type="entry name" value="YjgF-like"/>
    <property type="match status" value="1"/>
</dbReference>
<organism evidence="2 3">
    <name type="scientific">Enhydrobacter aerosaccus</name>
    <dbReference type="NCBI Taxonomy" id="225324"/>
    <lineage>
        <taxon>Bacteria</taxon>
        <taxon>Pseudomonadati</taxon>
        <taxon>Pseudomonadota</taxon>
        <taxon>Alphaproteobacteria</taxon>
        <taxon>Hyphomicrobiales</taxon>
        <taxon>Enhydrobacter</taxon>
    </lineage>
</organism>
<reference evidence="3" key="1">
    <citation type="submission" date="2017-02" db="EMBL/GenBank/DDBJ databases">
        <authorList>
            <person name="Varghese N."/>
            <person name="Submissions S."/>
        </authorList>
    </citation>
    <scope>NUCLEOTIDE SEQUENCE [LARGE SCALE GENOMIC DNA]</scope>
    <source>
        <strain evidence="3">ATCC 27094</strain>
    </source>
</reference>
<sequence length="138" mass="14832">MIGSFRRVSTPAIAEPAAATWSNCLVVGNEIVTSGVTARGRDGAPIGGASLEKQTLAVLKRVVEMVEAAGGGVQNIYKLVIYVTDIARKDEVNRARAAFFEGIYPCSTLLEVKGLVFPDLLVEIDAFANFSVDRHVRH</sequence>
<accession>A0A1T4T3H5</accession>
<dbReference type="STRING" id="225324.SAMN02745126_05611"/>
<dbReference type="PANTHER" id="PTHR11803">
    <property type="entry name" value="2-IMINOBUTANOATE/2-IMINOPROPANOATE DEAMINASE RIDA"/>
    <property type="match status" value="1"/>
</dbReference>
<evidence type="ECO:0000313" key="3">
    <source>
        <dbReference type="Proteomes" id="UP000190092"/>
    </source>
</evidence>
<gene>
    <name evidence="2" type="ORF">SAMN02745126_05611</name>
</gene>
<dbReference type="InterPro" id="IPR035959">
    <property type="entry name" value="RutC-like_sf"/>
</dbReference>
<dbReference type="InterPro" id="IPR006175">
    <property type="entry name" value="YjgF/YER057c/UK114"/>
</dbReference>
<dbReference type="EMBL" id="FUWJ01000012">
    <property type="protein sequence ID" value="SKA35045.1"/>
    <property type="molecule type" value="Genomic_DNA"/>
</dbReference>